<dbReference type="PIRSF" id="PIRSF019370">
    <property type="entry name" value="EhaR"/>
    <property type="match status" value="1"/>
</dbReference>
<dbReference type="EMBL" id="JADIIN010000071">
    <property type="protein sequence ID" value="MBF4469530.1"/>
    <property type="molecule type" value="Genomic_DNA"/>
</dbReference>
<reference evidence="1" key="1">
    <citation type="submission" date="2020-10" db="EMBL/GenBank/DDBJ databases">
        <title>Dehalococcoides mccartyi of a TCE/Cr reducing biochatode.</title>
        <authorList>
            <person name="Matturro B."/>
        </authorList>
    </citation>
    <scope>NUCLEOTIDE SEQUENCE</scope>
    <source>
        <strain evidence="1">Bin4</strain>
    </source>
</reference>
<protein>
    <recommendedName>
        <fullName evidence="3">Energy-converting hydrogenase A, subunit R</fullName>
    </recommendedName>
</protein>
<dbReference type="InterPro" id="IPR036412">
    <property type="entry name" value="HAD-like_sf"/>
</dbReference>
<evidence type="ECO:0000313" key="2">
    <source>
        <dbReference type="Proteomes" id="UP000658733"/>
    </source>
</evidence>
<evidence type="ECO:0008006" key="3">
    <source>
        <dbReference type="Google" id="ProtNLM"/>
    </source>
</evidence>
<dbReference type="RefSeq" id="WP_278524105.1">
    <property type="nucleotide sequence ID" value="NZ_JADIIN010000071.1"/>
</dbReference>
<name>A0A843AS30_METAZ</name>
<dbReference type="InterPro" id="IPR024196">
    <property type="entry name" value="NiFe_hyd_3_EhaR"/>
</dbReference>
<proteinExistence type="predicted"/>
<dbReference type="InterPro" id="IPR023214">
    <property type="entry name" value="HAD_sf"/>
</dbReference>
<dbReference type="SUPFAM" id="SSF56784">
    <property type="entry name" value="HAD-like"/>
    <property type="match status" value="1"/>
</dbReference>
<comment type="caution">
    <text evidence="1">The sequence shown here is derived from an EMBL/GenBank/DDBJ whole genome shotgun (WGS) entry which is preliminary data.</text>
</comment>
<dbReference type="Gene3D" id="3.40.50.1000">
    <property type="entry name" value="HAD superfamily/HAD-like"/>
    <property type="match status" value="1"/>
</dbReference>
<organism evidence="1 2">
    <name type="scientific">Methanobrevibacter arboriphilus</name>
    <dbReference type="NCBI Taxonomy" id="39441"/>
    <lineage>
        <taxon>Archaea</taxon>
        <taxon>Methanobacteriati</taxon>
        <taxon>Methanobacteriota</taxon>
        <taxon>Methanomada group</taxon>
        <taxon>Methanobacteria</taxon>
        <taxon>Methanobacteriales</taxon>
        <taxon>Methanobacteriaceae</taxon>
        <taxon>Methanobrevibacter</taxon>
    </lineage>
</organism>
<dbReference type="AlphaFoldDB" id="A0A843AS30"/>
<gene>
    <name evidence="1" type="ORF">ISP01_09020</name>
</gene>
<accession>A0A843AS30</accession>
<evidence type="ECO:0000313" key="1">
    <source>
        <dbReference type="EMBL" id="MBF4469530.1"/>
    </source>
</evidence>
<sequence length="357" mass="40823">MKRLFVTDCEGPLSLNDNAYELAKEFIPEGDEFFRIISLFDDYLVDIIKKENYNSGSTLKLIVPFFKAFNVTNQDIVNFSRNNIFLVDNAQNTLNLARNTMDSYIVSTSYGQYIEAISDYLDFPFENTYYTHLDNLDNYELSVDEKEKLIEFKDIIVDIAKKEYESGILSTDSLNILNEIFFKEIPKMNVYSLINDIECVGGIGKQLALEDILSKLNVDEANIMYVGDSHTDVEPLKFAKENGGIAVSFNGNEVAIREADIAIISDNTIVTSLLIDLHSKFNKDYVLEFAKSFNMDIKRAFESFRISFTLIEEFNELFKNNDLPIIELVNEENIDELISESIKMRKKIRGKSIGSLG</sequence>
<dbReference type="Gene3D" id="1.10.3870.10">
    <property type="entry name" value="AF1437-like domain superfamily"/>
    <property type="match status" value="1"/>
</dbReference>
<dbReference type="Proteomes" id="UP000658733">
    <property type="component" value="Unassembled WGS sequence"/>
</dbReference>